<evidence type="ECO:0000256" key="5">
    <source>
        <dbReference type="ARBA" id="ARBA00023306"/>
    </source>
</evidence>
<keyword evidence="5" id="KW-0131">Cell cycle</keyword>
<dbReference type="OrthoDB" id="200660at2759"/>
<feature type="compositionally biased region" description="Polar residues" evidence="6">
    <location>
        <begin position="1370"/>
        <end position="1395"/>
    </location>
</feature>
<dbReference type="GO" id="GO:0007064">
    <property type="term" value="P:mitotic sister chromatid cohesion"/>
    <property type="evidence" value="ECO:0007669"/>
    <property type="project" value="InterPro"/>
</dbReference>
<feature type="compositionally biased region" description="Polar residues" evidence="6">
    <location>
        <begin position="1402"/>
        <end position="1418"/>
    </location>
</feature>
<dbReference type="GO" id="GO:0005634">
    <property type="term" value="C:nucleus"/>
    <property type="evidence" value="ECO:0007669"/>
    <property type="project" value="UniProtKB-SubCell"/>
</dbReference>
<comment type="caution">
    <text evidence="7">The sequence shown here is derived from an EMBL/GenBank/DDBJ whole genome shotgun (WGS) entry which is preliminary data.</text>
</comment>
<dbReference type="Proteomes" id="UP000198287">
    <property type="component" value="Unassembled WGS sequence"/>
</dbReference>
<evidence type="ECO:0000313" key="8">
    <source>
        <dbReference type="Proteomes" id="UP000198287"/>
    </source>
</evidence>
<evidence type="ECO:0000256" key="6">
    <source>
        <dbReference type="SAM" id="MobiDB-lite"/>
    </source>
</evidence>
<dbReference type="SUPFAM" id="SSF48371">
    <property type="entry name" value="ARM repeat"/>
    <property type="match status" value="1"/>
</dbReference>
<dbReference type="InterPro" id="IPR039776">
    <property type="entry name" value="Pds5"/>
</dbReference>
<feature type="region of interest" description="Disordered" evidence="6">
    <location>
        <begin position="1258"/>
        <end position="1438"/>
    </location>
</feature>
<comment type="subcellular location">
    <subcellularLocation>
        <location evidence="1">Nucleus</location>
    </subcellularLocation>
</comment>
<evidence type="ECO:0000256" key="3">
    <source>
        <dbReference type="ARBA" id="ARBA00022776"/>
    </source>
</evidence>
<dbReference type="GO" id="GO:0000785">
    <property type="term" value="C:chromatin"/>
    <property type="evidence" value="ECO:0007669"/>
    <property type="project" value="TreeGrafter"/>
</dbReference>
<dbReference type="EMBL" id="LNIX01000006">
    <property type="protein sequence ID" value="OXA52853.1"/>
    <property type="molecule type" value="Genomic_DNA"/>
</dbReference>
<dbReference type="PANTHER" id="PTHR12663:SF0">
    <property type="entry name" value="PRECOCIOUS DISSOCIATION OF SISTERS 5, ISOFORM A"/>
    <property type="match status" value="1"/>
</dbReference>
<dbReference type="GO" id="GO:0051301">
    <property type="term" value="P:cell division"/>
    <property type="evidence" value="ECO:0007669"/>
    <property type="project" value="UniProtKB-KW"/>
</dbReference>
<reference evidence="7 8" key="1">
    <citation type="submission" date="2015-12" db="EMBL/GenBank/DDBJ databases">
        <title>The genome of Folsomia candida.</title>
        <authorList>
            <person name="Faddeeva A."/>
            <person name="Derks M.F."/>
            <person name="Anvar Y."/>
            <person name="Smit S."/>
            <person name="Van Straalen N."/>
            <person name="Roelofs D."/>
        </authorList>
    </citation>
    <scope>NUCLEOTIDE SEQUENCE [LARGE SCALE GENOMIC DNA]</scope>
    <source>
        <strain evidence="7 8">VU population</strain>
        <tissue evidence="7">Whole body</tissue>
    </source>
</reference>
<dbReference type="Pfam" id="PF20168">
    <property type="entry name" value="PDS5"/>
    <property type="match status" value="1"/>
</dbReference>
<evidence type="ECO:0000256" key="4">
    <source>
        <dbReference type="ARBA" id="ARBA00023242"/>
    </source>
</evidence>
<protein>
    <submittedName>
        <fullName evidence="7">Sister chromatid cohesion protein PDS5 B-B</fullName>
    </submittedName>
</protein>
<dbReference type="InterPro" id="IPR011989">
    <property type="entry name" value="ARM-like"/>
</dbReference>
<organism evidence="7 8">
    <name type="scientific">Folsomia candida</name>
    <name type="common">Springtail</name>
    <dbReference type="NCBI Taxonomy" id="158441"/>
    <lineage>
        <taxon>Eukaryota</taxon>
        <taxon>Metazoa</taxon>
        <taxon>Ecdysozoa</taxon>
        <taxon>Arthropoda</taxon>
        <taxon>Hexapoda</taxon>
        <taxon>Collembola</taxon>
        <taxon>Entomobryomorpha</taxon>
        <taxon>Isotomoidea</taxon>
        <taxon>Isotomidae</taxon>
        <taxon>Proisotominae</taxon>
        <taxon>Folsomia</taxon>
    </lineage>
</organism>
<gene>
    <name evidence="7" type="ORF">Fcan01_12568</name>
</gene>
<evidence type="ECO:0000313" key="7">
    <source>
        <dbReference type="EMBL" id="OXA52853.1"/>
    </source>
</evidence>
<dbReference type="Gene3D" id="1.25.10.10">
    <property type="entry name" value="Leucine-rich Repeat Variant"/>
    <property type="match status" value="1"/>
</dbReference>
<feature type="compositionally biased region" description="Low complexity" evidence="6">
    <location>
        <begin position="1229"/>
        <end position="1244"/>
    </location>
</feature>
<sequence>MSSSSGRTTRQQKHILSTSTESILYPSGCKDVQEDMHADELIRRLKSLASAFQSMGQEENAYDEYVPVCLHLAEDGFLHHASKDVRLLVACCIADILRIYAPEAPYKETEQVKTIFKFLISQLEGLKDPKDAAFKRYFYLLENLAYVKSFNMCFELDDAQEIFCSLFELIFSIVNDEHSGKVKSFMLDVLCPLVSECDSVSNELLNIILSNIVEPVKTSKKNAYNLAKELIIKCSETLEPYIQNFFNQVLICGKDEVNLFIAYKVYDLIYELNHICPSILLSVIPQLEYKLKSTDEAERLGSVSLLARMFSEKESTLAIHHTPLWQAFIGRFNDVSVNIRIKCVQYSMHFLLNHVEVRSDIVEALKLRQHDSEENVRFEVVKAIVATARLDFNIVSESEDLLNYVKERTLDKKFKIRREAVQGLALIYKKHLNAEYVPEATKRAVNWIKDKILHVYYMQSLDDRILVERLMNTCLVPFQLEPYDRMMKLMYLYGTIDTNASKAFVEVQKNLLLVRRHVQELLNSIRNESKVDYDRQLNIRISQLTKFLPDPVKASEFLCKFSTDLKNDKNLFRTMETIVNPATDCKTGTEHTNFVLKKLGAPVMTNLYYNTIKLLLERTSSVIIDKDSISKLMNIMHEIVAGKKEVLTGVGLDKHTAIDRGLNLVCILSYAFPLHFCDAEILNMMVQLLEFVGDVGQPKVLAALTSIGKSKPMGQFYQNVMGTLVPQCQTMLVTGGARHGKHAVRCLHINMNESARNHIFGQVVEALRANLDPDNNNYRTAIIALGHIALLMPEEFKYDMKSIISTKIVKELLVAPRRTDDDKLKNSESWCDEEDLPEITRCMIAGLKTTVRWLMGLKSDMKAALKTFKMLAAFVETGGGFISVLNVPFSNAEKAWLRLTAGCCMLKICEQKGVGDQFSAAQFCSLAKLMNDEVLEVRDRFAHKLHRGLSRGIPHKCLPLDFMGYYSLAGYETDKRQKAMVRSYMMTDIEKRREYIKSLMMTASDRAAEQLPHIMPDYMLVFSVPVLTHNPKFSSYTDHKELAEIKECLWFILEPLIVRNDNYSFGFYKTLVERMKNHKDALEPENEEILCKMYACCDIALGLILQRSTSFEMKDYPSEPRIPPMYFKRNDDPFYQNTRTYLPTDMQYSAPKKAGVTVSVAWDNSTKKPIKRLKRDAVLVQDEHGNVSIDAQPNDASETRLQIPGIKNGESDEDDEEHDESQATSGANSLQAQSETKSSSSASLSTLKLVSVDEKLDGMKNNRTTLTTAPKKESNGRGNDSDTDSRNSYGKSTGSSRTSTKEPDVTDADSESSSPKPKAEKLKPVTKRGNLSVASASPIPDSDDSLNHQNETAATTTARSRRIIKAVTVGGSTNASPKSDASSTKSATPTVSTPLASPPPTTKYTSKRANSSEIPSKSTTTTETDATPPRKSARLAKK</sequence>
<feature type="compositionally biased region" description="Basic and acidic residues" evidence="6">
    <location>
        <begin position="1270"/>
        <end position="1285"/>
    </location>
</feature>
<dbReference type="CDD" id="cd19953">
    <property type="entry name" value="PDS5"/>
    <property type="match status" value="1"/>
</dbReference>
<evidence type="ECO:0000256" key="2">
    <source>
        <dbReference type="ARBA" id="ARBA00022618"/>
    </source>
</evidence>
<proteinExistence type="predicted"/>
<dbReference type="STRING" id="158441.A0A226E5F5"/>
<dbReference type="InterPro" id="IPR016024">
    <property type="entry name" value="ARM-type_fold"/>
</dbReference>
<feature type="compositionally biased region" description="Low complexity" evidence="6">
    <location>
        <begin position="1288"/>
        <end position="1298"/>
    </location>
</feature>
<evidence type="ECO:0000256" key="1">
    <source>
        <dbReference type="ARBA" id="ARBA00004123"/>
    </source>
</evidence>
<dbReference type="OMA" id="YPPAYNM"/>
<keyword evidence="3" id="KW-0498">Mitosis</keyword>
<keyword evidence="8" id="KW-1185">Reference proteome</keyword>
<keyword evidence="2" id="KW-0132">Cell division</keyword>
<feature type="compositionally biased region" description="Polar residues" evidence="6">
    <location>
        <begin position="1189"/>
        <end position="1200"/>
    </location>
</feature>
<keyword evidence="4" id="KW-0539">Nucleus</keyword>
<dbReference type="PANTHER" id="PTHR12663">
    <property type="entry name" value="ANDROGEN INDUCED INHIBITOR OF PROLIFERATION AS3 / PDS5-RELATED"/>
    <property type="match status" value="1"/>
</dbReference>
<accession>A0A226E5F5</accession>
<feature type="region of interest" description="Disordered" evidence="6">
    <location>
        <begin position="1184"/>
        <end position="1244"/>
    </location>
</feature>
<name>A0A226E5F5_FOLCA</name>
<dbReference type="GO" id="GO:0006281">
    <property type="term" value="P:DNA repair"/>
    <property type="evidence" value="ECO:0007669"/>
    <property type="project" value="TreeGrafter"/>
</dbReference>